<dbReference type="PANTHER" id="PTHR21068:SF43">
    <property type="entry name" value="SPARTIN"/>
    <property type="match status" value="1"/>
</dbReference>
<sequence length="538" mass="58553">MAEKTKDLYSWTASYKEIKAKHDQAFVAIDQAISLEEHEKPIEAIEKYKEGIQLIDEALNVQVQYPEDPDPTWEKACSMIQKIKKTRAEVLMRINTIQGSSDYVPPETLEGPPSYDEAIATSSSSSSDVPRTYKDLATALNELSIDPNQTMEEDVIYTHDGVRLYFISPNGDVLSTQEPQLLKISMVQGDEPNAPKAILQVGNFVYPLVPGVSPCYRTNYGAFILPNVHAEIPGSSVGIILPSDADSEVFDLLESILHGIISHVTEEGIQEWRRRREEAEDYSSQISDRIVNGAWHLSQNIIRGAQKAGEFFNSTTPKLISKLPPAHQPASVPRPLSKTMKVAECATSTAAKVTGVVAEKVGIATTRLGQFLAPHIQKQGTRLLATTTNLSEQEAHKKVKSVLTVAAGAVEAFSTVYRGLETSASILGNSLKENTVKIVEHKYGHPASTLTGDTFNTVGNVYTIHQNTKVITPKGLVKGAAKGTGKAMVYGASISSIPSTSTSHNQIGESVRKTSKDSMSNSSSRSSLTEENIVKKDS</sequence>
<dbReference type="SMART" id="SM00745">
    <property type="entry name" value="MIT"/>
    <property type="match status" value="1"/>
</dbReference>
<dbReference type="EMBL" id="CAKOFQ010006915">
    <property type="protein sequence ID" value="CAH1981966.1"/>
    <property type="molecule type" value="Genomic_DNA"/>
</dbReference>
<dbReference type="Proteomes" id="UP001152888">
    <property type="component" value="Unassembled WGS sequence"/>
</dbReference>
<dbReference type="PANTHER" id="PTHR21068">
    <property type="entry name" value="SPARTIN"/>
    <property type="match status" value="1"/>
</dbReference>
<evidence type="ECO:0000313" key="3">
    <source>
        <dbReference type="EMBL" id="CAH1981966.1"/>
    </source>
</evidence>
<dbReference type="OrthoDB" id="20821at2759"/>
<dbReference type="InterPro" id="IPR009686">
    <property type="entry name" value="Senescence/spartin_C"/>
</dbReference>
<name>A0A9P0PIF1_ACAOB</name>
<dbReference type="AlphaFoldDB" id="A0A9P0PIF1"/>
<dbReference type="GO" id="GO:0051301">
    <property type="term" value="P:cell division"/>
    <property type="evidence" value="ECO:0007669"/>
    <property type="project" value="TreeGrafter"/>
</dbReference>
<reference evidence="3" key="1">
    <citation type="submission" date="2022-03" db="EMBL/GenBank/DDBJ databases">
        <authorList>
            <person name="Sayadi A."/>
        </authorList>
    </citation>
    <scope>NUCLEOTIDE SEQUENCE</scope>
</reference>
<evidence type="ECO:0000259" key="2">
    <source>
        <dbReference type="SMART" id="SM00745"/>
    </source>
</evidence>
<dbReference type="GO" id="GO:0005886">
    <property type="term" value="C:plasma membrane"/>
    <property type="evidence" value="ECO:0007669"/>
    <property type="project" value="TreeGrafter"/>
</dbReference>
<keyword evidence="4" id="KW-1185">Reference proteome</keyword>
<dbReference type="InterPro" id="IPR007330">
    <property type="entry name" value="MIT_dom"/>
</dbReference>
<dbReference type="GO" id="GO:0030514">
    <property type="term" value="P:negative regulation of BMP signaling pathway"/>
    <property type="evidence" value="ECO:0007669"/>
    <property type="project" value="TreeGrafter"/>
</dbReference>
<feature type="region of interest" description="Disordered" evidence="1">
    <location>
        <begin position="498"/>
        <end position="538"/>
    </location>
</feature>
<dbReference type="Pfam" id="PF06911">
    <property type="entry name" value="Senescence"/>
    <property type="match status" value="1"/>
</dbReference>
<accession>A0A9P0PIF1</accession>
<evidence type="ECO:0000313" key="4">
    <source>
        <dbReference type="Proteomes" id="UP001152888"/>
    </source>
</evidence>
<organism evidence="3 4">
    <name type="scientific">Acanthoscelides obtectus</name>
    <name type="common">Bean weevil</name>
    <name type="synonym">Bruchus obtectus</name>
    <dbReference type="NCBI Taxonomy" id="200917"/>
    <lineage>
        <taxon>Eukaryota</taxon>
        <taxon>Metazoa</taxon>
        <taxon>Ecdysozoa</taxon>
        <taxon>Arthropoda</taxon>
        <taxon>Hexapoda</taxon>
        <taxon>Insecta</taxon>
        <taxon>Pterygota</taxon>
        <taxon>Neoptera</taxon>
        <taxon>Endopterygota</taxon>
        <taxon>Coleoptera</taxon>
        <taxon>Polyphaga</taxon>
        <taxon>Cucujiformia</taxon>
        <taxon>Chrysomeloidea</taxon>
        <taxon>Chrysomelidae</taxon>
        <taxon>Bruchinae</taxon>
        <taxon>Bruchini</taxon>
        <taxon>Acanthoscelides</taxon>
    </lineage>
</organism>
<evidence type="ECO:0000256" key="1">
    <source>
        <dbReference type="SAM" id="MobiDB-lite"/>
    </source>
</evidence>
<feature type="domain" description="MIT" evidence="2">
    <location>
        <begin position="18"/>
        <end position="96"/>
    </location>
</feature>
<feature type="compositionally biased region" description="Low complexity" evidence="1">
    <location>
        <begin position="517"/>
        <end position="527"/>
    </location>
</feature>
<dbReference type="Gene3D" id="1.20.58.80">
    <property type="entry name" value="Phosphotransferase system, lactose/cellobiose-type IIA subunit"/>
    <property type="match status" value="1"/>
</dbReference>
<gene>
    <name evidence="3" type="ORF">ACAOBT_LOCUS14781</name>
</gene>
<protein>
    <recommendedName>
        <fullName evidence="2">MIT domain-containing protein</fullName>
    </recommendedName>
</protein>
<comment type="caution">
    <text evidence="3">The sequence shown here is derived from an EMBL/GenBank/DDBJ whole genome shotgun (WGS) entry which is preliminary data.</text>
</comment>
<dbReference type="InterPro" id="IPR045036">
    <property type="entry name" value="Spartin-like"/>
</dbReference>
<proteinExistence type="predicted"/>